<proteinExistence type="predicted"/>
<organism evidence="3 4">
    <name type="scientific">Mesorhizobium australafricanum</name>
    <dbReference type="NCBI Taxonomy" id="3072311"/>
    <lineage>
        <taxon>Bacteria</taxon>
        <taxon>Pseudomonadati</taxon>
        <taxon>Pseudomonadota</taxon>
        <taxon>Alphaproteobacteria</taxon>
        <taxon>Hyphomicrobiales</taxon>
        <taxon>Phyllobacteriaceae</taxon>
        <taxon>Mesorhizobium</taxon>
    </lineage>
</organism>
<dbReference type="EMBL" id="JAVIIS010000044">
    <property type="protein sequence ID" value="MDX8442691.1"/>
    <property type="molecule type" value="Genomic_DNA"/>
</dbReference>
<feature type="coiled-coil region" evidence="1">
    <location>
        <begin position="42"/>
        <end position="94"/>
    </location>
</feature>
<comment type="caution">
    <text evidence="3">The sequence shown here is derived from an EMBL/GenBank/DDBJ whole genome shotgun (WGS) entry which is preliminary data.</text>
</comment>
<keyword evidence="4" id="KW-1185">Reference proteome</keyword>
<keyword evidence="1" id="KW-0175">Coiled coil</keyword>
<dbReference type="Proteomes" id="UP001272097">
    <property type="component" value="Unassembled WGS sequence"/>
</dbReference>
<evidence type="ECO:0000313" key="4">
    <source>
        <dbReference type="Proteomes" id="UP001272097"/>
    </source>
</evidence>
<evidence type="ECO:0000313" key="3">
    <source>
        <dbReference type="EMBL" id="MDX8442691.1"/>
    </source>
</evidence>
<sequence length="117" mass="12236">MKGAEQAGKAVDGAASANGSEATIHPDATIDQVRNLLFGGAQRSLESNLAGLREEMQATIRQLQADFAKEIAALQAHIQELEQETEQKRLASHRDIGAAISDLGATISGLGSGRAGR</sequence>
<evidence type="ECO:0000256" key="1">
    <source>
        <dbReference type="SAM" id="Coils"/>
    </source>
</evidence>
<reference evidence="3 4" key="1">
    <citation type="submission" date="2023-08" db="EMBL/GenBank/DDBJ databases">
        <title>Implementing the SeqCode for naming new Mesorhizobium species isolated from Vachellia karroo root nodules.</title>
        <authorList>
            <person name="Van Lill M."/>
        </authorList>
    </citation>
    <scope>NUCLEOTIDE SEQUENCE [LARGE SCALE GENOMIC DNA]</scope>
    <source>
        <strain evidence="3 4">VK3E</strain>
    </source>
</reference>
<name>A0ABU4X303_9HYPH</name>
<feature type="region of interest" description="Disordered" evidence="2">
    <location>
        <begin position="1"/>
        <end position="23"/>
    </location>
</feature>
<evidence type="ECO:0000256" key="2">
    <source>
        <dbReference type="SAM" id="MobiDB-lite"/>
    </source>
</evidence>
<accession>A0ABU4X303</accession>
<dbReference type="Gene3D" id="6.10.250.2700">
    <property type="match status" value="1"/>
</dbReference>
<dbReference type="RefSeq" id="WP_320216685.1">
    <property type="nucleotide sequence ID" value="NZ_JAVIIS010000044.1"/>
</dbReference>
<protein>
    <submittedName>
        <fullName evidence="3">Uncharacterized protein</fullName>
    </submittedName>
</protein>
<gene>
    <name evidence="3" type="ORF">RFM51_24220</name>
</gene>